<protein>
    <submittedName>
        <fullName evidence="2">4677_t:CDS:1</fullName>
    </submittedName>
</protein>
<dbReference type="Proteomes" id="UP000789508">
    <property type="component" value="Unassembled WGS sequence"/>
</dbReference>
<dbReference type="EMBL" id="CAJVPS010021688">
    <property type="protein sequence ID" value="CAG8708312.1"/>
    <property type="molecule type" value="Genomic_DNA"/>
</dbReference>
<evidence type="ECO:0000313" key="3">
    <source>
        <dbReference type="Proteomes" id="UP000789508"/>
    </source>
</evidence>
<organism evidence="2 3">
    <name type="scientific">Ambispora leptoticha</name>
    <dbReference type="NCBI Taxonomy" id="144679"/>
    <lineage>
        <taxon>Eukaryota</taxon>
        <taxon>Fungi</taxon>
        <taxon>Fungi incertae sedis</taxon>
        <taxon>Mucoromycota</taxon>
        <taxon>Glomeromycotina</taxon>
        <taxon>Glomeromycetes</taxon>
        <taxon>Archaeosporales</taxon>
        <taxon>Ambisporaceae</taxon>
        <taxon>Ambispora</taxon>
    </lineage>
</organism>
<dbReference type="Gene3D" id="1.10.1200.10">
    <property type="entry name" value="ACP-like"/>
    <property type="match status" value="1"/>
</dbReference>
<dbReference type="InterPro" id="IPR009081">
    <property type="entry name" value="PP-bd_ACP"/>
</dbReference>
<comment type="caution">
    <text evidence="2">The sequence shown here is derived from an EMBL/GenBank/DDBJ whole genome shotgun (WGS) entry which is preliminary data.</text>
</comment>
<feature type="non-terminal residue" evidence="2">
    <location>
        <position position="1"/>
    </location>
</feature>
<keyword evidence="3" id="KW-1185">Reference proteome</keyword>
<feature type="domain" description="Carrier" evidence="1">
    <location>
        <begin position="63"/>
        <end position="95"/>
    </location>
</feature>
<sequence>MPVKAFSSSLLRLRPAGFSIFHNTSKNYRQQRPEIKKSILELRVNFAIDQYRFYSAGSALSRQDIEARVVQILKDFDKVDPEKVTPESRFADDLG</sequence>
<dbReference type="InterPro" id="IPR036736">
    <property type="entry name" value="ACP-like_sf"/>
</dbReference>
<gene>
    <name evidence="2" type="ORF">ALEPTO_LOCUS11820</name>
</gene>
<evidence type="ECO:0000259" key="1">
    <source>
        <dbReference type="PROSITE" id="PS50075"/>
    </source>
</evidence>
<dbReference type="PROSITE" id="PS50075">
    <property type="entry name" value="CARRIER"/>
    <property type="match status" value="1"/>
</dbReference>
<dbReference type="AlphaFoldDB" id="A0A9N9HW52"/>
<evidence type="ECO:0000313" key="2">
    <source>
        <dbReference type="EMBL" id="CAG8708312.1"/>
    </source>
</evidence>
<dbReference type="OrthoDB" id="448946at2759"/>
<proteinExistence type="predicted"/>
<reference evidence="2" key="1">
    <citation type="submission" date="2021-06" db="EMBL/GenBank/DDBJ databases">
        <authorList>
            <person name="Kallberg Y."/>
            <person name="Tangrot J."/>
            <person name="Rosling A."/>
        </authorList>
    </citation>
    <scope>NUCLEOTIDE SEQUENCE</scope>
    <source>
        <strain evidence="2">FL130A</strain>
    </source>
</reference>
<dbReference type="SUPFAM" id="SSF47336">
    <property type="entry name" value="ACP-like"/>
    <property type="match status" value="1"/>
</dbReference>
<accession>A0A9N9HW52</accession>
<name>A0A9N9HW52_9GLOM</name>